<dbReference type="InterPro" id="IPR013766">
    <property type="entry name" value="Thioredoxin_domain"/>
</dbReference>
<sequence length="109" mass="12213">MFTDAPWCGHCKNLAPIWEKVGEAYRDRDDIIIAKMDATVNEAEGLKVHSFPTLKYYAKGSSELARDLREDGEGEQNNILCLRQGWTPLNLLVKQLKPSTVYSAALSTV</sequence>
<evidence type="ECO:0000259" key="2">
    <source>
        <dbReference type="PROSITE" id="PS51352"/>
    </source>
</evidence>
<protein>
    <submittedName>
        <fullName evidence="3">Thioredoxin</fullName>
    </submittedName>
</protein>
<reference evidence="3 4" key="1">
    <citation type="submission" date="2015-03" db="EMBL/GenBank/DDBJ databases">
        <title>Draft genome of the nematode, Opisthorchis viverrini.</title>
        <authorList>
            <person name="Mitreva M."/>
        </authorList>
    </citation>
    <scope>NUCLEOTIDE SEQUENCE [LARGE SCALE GENOMIC DNA]</scope>
    <source>
        <strain evidence="3">Khon Kaen</strain>
    </source>
</reference>
<dbReference type="Pfam" id="PF00085">
    <property type="entry name" value="Thioredoxin"/>
    <property type="match status" value="1"/>
</dbReference>
<organism evidence="3 4">
    <name type="scientific">Opisthorchis viverrini</name>
    <name type="common">Southeast Asian liver fluke</name>
    <dbReference type="NCBI Taxonomy" id="6198"/>
    <lineage>
        <taxon>Eukaryota</taxon>
        <taxon>Metazoa</taxon>
        <taxon>Spiralia</taxon>
        <taxon>Lophotrochozoa</taxon>
        <taxon>Platyhelminthes</taxon>
        <taxon>Trematoda</taxon>
        <taxon>Digenea</taxon>
        <taxon>Opisthorchiida</taxon>
        <taxon>Opisthorchiata</taxon>
        <taxon>Opisthorchiidae</taxon>
        <taxon>Opisthorchis</taxon>
    </lineage>
</organism>
<dbReference type="Gene3D" id="3.40.30.10">
    <property type="entry name" value="Glutaredoxin"/>
    <property type="match status" value="1"/>
</dbReference>
<accession>A0A1S8WN36</accession>
<evidence type="ECO:0000313" key="3">
    <source>
        <dbReference type="EMBL" id="OON15784.1"/>
    </source>
</evidence>
<dbReference type="InterPro" id="IPR036249">
    <property type="entry name" value="Thioredoxin-like_sf"/>
</dbReference>
<comment type="similarity">
    <text evidence="1">Belongs to the protein disulfide isomerase family.</text>
</comment>
<dbReference type="EMBL" id="KV901780">
    <property type="protein sequence ID" value="OON15784.1"/>
    <property type="molecule type" value="Genomic_DNA"/>
</dbReference>
<evidence type="ECO:0000256" key="1">
    <source>
        <dbReference type="ARBA" id="ARBA00006347"/>
    </source>
</evidence>
<proteinExistence type="inferred from homology"/>
<dbReference type="AlphaFoldDB" id="A0A1S8WN36"/>
<dbReference type="Proteomes" id="UP000243686">
    <property type="component" value="Unassembled WGS sequence"/>
</dbReference>
<dbReference type="GO" id="GO:0003756">
    <property type="term" value="F:protein disulfide isomerase activity"/>
    <property type="evidence" value="ECO:0007669"/>
    <property type="project" value="TreeGrafter"/>
</dbReference>
<feature type="domain" description="Thioredoxin" evidence="2">
    <location>
        <begin position="1"/>
        <end position="109"/>
    </location>
</feature>
<dbReference type="PANTHER" id="PTHR18929:SF240">
    <property type="entry name" value="PROTEIN DISULFIDE-ISOMERASE"/>
    <property type="match status" value="1"/>
</dbReference>
<dbReference type="PROSITE" id="PS51352">
    <property type="entry name" value="THIOREDOXIN_2"/>
    <property type="match status" value="1"/>
</dbReference>
<dbReference type="SUPFAM" id="SSF52833">
    <property type="entry name" value="Thioredoxin-like"/>
    <property type="match status" value="1"/>
</dbReference>
<dbReference type="GO" id="GO:0034976">
    <property type="term" value="P:response to endoplasmic reticulum stress"/>
    <property type="evidence" value="ECO:0007669"/>
    <property type="project" value="TreeGrafter"/>
</dbReference>
<dbReference type="GO" id="GO:0005783">
    <property type="term" value="C:endoplasmic reticulum"/>
    <property type="evidence" value="ECO:0007669"/>
    <property type="project" value="TreeGrafter"/>
</dbReference>
<keyword evidence="4" id="KW-1185">Reference proteome</keyword>
<dbReference type="GO" id="GO:0006457">
    <property type="term" value="P:protein folding"/>
    <property type="evidence" value="ECO:0007669"/>
    <property type="project" value="TreeGrafter"/>
</dbReference>
<gene>
    <name evidence="3" type="ORF">X801_08409</name>
</gene>
<dbReference type="PANTHER" id="PTHR18929">
    <property type="entry name" value="PROTEIN DISULFIDE ISOMERASE"/>
    <property type="match status" value="1"/>
</dbReference>
<evidence type="ECO:0000313" key="4">
    <source>
        <dbReference type="Proteomes" id="UP000243686"/>
    </source>
</evidence>
<name>A0A1S8WN36_OPIVI</name>